<name>A0A923I223_9BURK</name>
<dbReference type="EMBL" id="JACOGG010000005">
    <property type="protein sequence ID" value="MBC3935067.1"/>
    <property type="molecule type" value="Genomic_DNA"/>
</dbReference>
<dbReference type="Proteomes" id="UP000612361">
    <property type="component" value="Unassembled WGS sequence"/>
</dbReference>
<dbReference type="RefSeq" id="WP_186880653.1">
    <property type="nucleotide sequence ID" value="NZ_JACOGG010000005.1"/>
</dbReference>
<sequence length="131" mass="13997">MKQTGQQTLKAQQGISLFGLIFSLGVIVLIAMLAMKVVPTAIEYTSIKKAIMSAKNAGTTANEIQTAFDKQAEVSYITSISGKELQISKGDEGIEVSFSYQKKIPLVGPASLLLEYQGTTASRGVIAKKPE</sequence>
<keyword evidence="1" id="KW-0472">Membrane</keyword>
<organism evidence="2 3">
    <name type="scientific">Undibacterium rugosum</name>
    <dbReference type="NCBI Taxonomy" id="2762291"/>
    <lineage>
        <taxon>Bacteria</taxon>
        <taxon>Pseudomonadati</taxon>
        <taxon>Pseudomonadota</taxon>
        <taxon>Betaproteobacteria</taxon>
        <taxon>Burkholderiales</taxon>
        <taxon>Oxalobacteraceae</taxon>
        <taxon>Undibacterium</taxon>
    </lineage>
</organism>
<dbReference type="Pfam" id="PF16137">
    <property type="entry name" value="DUF4845"/>
    <property type="match status" value="1"/>
</dbReference>
<keyword evidence="1" id="KW-1133">Transmembrane helix</keyword>
<reference evidence="2" key="1">
    <citation type="submission" date="2020-08" db="EMBL/GenBank/DDBJ databases">
        <title>Novel species isolated from subtropical streams in China.</title>
        <authorList>
            <person name="Lu H."/>
        </authorList>
    </citation>
    <scope>NUCLEOTIDE SEQUENCE</scope>
    <source>
        <strain evidence="2">CY7W</strain>
    </source>
</reference>
<proteinExistence type="predicted"/>
<comment type="caution">
    <text evidence="2">The sequence shown here is derived from an EMBL/GenBank/DDBJ whole genome shotgun (WGS) entry which is preliminary data.</text>
</comment>
<feature type="transmembrane region" description="Helical" evidence="1">
    <location>
        <begin position="15"/>
        <end position="38"/>
    </location>
</feature>
<accession>A0A923I223</accession>
<evidence type="ECO:0000313" key="3">
    <source>
        <dbReference type="Proteomes" id="UP000612361"/>
    </source>
</evidence>
<gene>
    <name evidence="2" type="ORF">H8K47_06840</name>
</gene>
<keyword evidence="3" id="KW-1185">Reference proteome</keyword>
<evidence type="ECO:0000313" key="2">
    <source>
        <dbReference type="EMBL" id="MBC3935067.1"/>
    </source>
</evidence>
<dbReference type="InterPro" id="IPR032314">
    <property type="entry name" value="DUF4845"/>
</dbReference>
<protein>
    <submittedName>
        <fullName evidence="2">DUF4845 domain-containing protein</fullName>
    </submittedName>
</protein>
<evidence type="ECO:0000256" key="1">
    <source>
        <dbReference type="SAM" id="Phobius"/>
    </source>
</evidence>
<keyword evidence="1" id="KW-0812">Transmembrane</keyword>
<dbReference type="AlphaFoldDB" id="A0A923I223"/>